<feature type="transmembrane region" description="Helical" evidence="2">
    <location>
        <begin position="25"/>
        <end position="44"/>
    </location>
</feature>
<comment type="caution">
    <text evidence="3">The sequence shown here is derived from an EMBL/GenBank/DDBJ whole genome shotgun (WGS) entry which is preliminary data.</text>
</comment>
<dbReference type="OrthoDB" id="2100241at2759"/>
<feature type="compositionally biased region" description="Basic and acidic residues" evidence="1">
    <location>
        <begin position="1081"/>
        <end position="1090"/>
    </location>
</feature>
<feature type="compositionally biased region" description="Polar residues" evidence="1">
    <location>
        <begin position="679"/>
        <end position="704"/>
    </location>
</feature>
<proteinExistence type="predicted"/>
<feature type="compositionally biased region" description="Low complexity" evidence="1">
    <location>
        <begin position="974"/>
        <end position="988"/>
    </location>
</feature>
<dbReference type="Gene3D" id="3.60.21.70">
    <property type="entry name" value="PhoD-like phosphatase"/>
    <property type="match status" value="1"/>
</dbReference>
<feature type="region of interest" description="Disordered" evidence="1">
    <location>
        <begin position="1014"/>
        <end position="1136"/>
    </location>
</feature>
<evidence type="ECO:0000313" key="3">
    <source>
        <dbReference type="EMBL" id="GAX18653.1"/>
    </source>
</evidence>
<dbReference type="EMBL" id="BDSP01000131">
    <property type="protein sequence ID" value="GAX18653.1"/>
    <property type="molecule type" value="Genomic_DNA"/>
</dbReference>
<feature type="region of interest" description="Disordered" evidence="1">
    <location>
        <begin position="640"/>
        <end position="802"/>
    </location>
</feature>
<feature type="compositionally biased region" description="Polar residues" evidence="1">
    <location>
        <begin position="762"/>
        <end position="778"/>
    </location>
</feature>
<feature type="transmembrane region" description="Helical" evidence="2">
    <location>
        <begin position="546"/>
        <end position="570"/>
    </location>
</feature>
<name>A0A1Z5JX86_FISSO</name>
<feature type="region of interest" description="Disordered" evidence="1">
    <location>
        <begin position="581"/>
        <end position="602"/>
    </location>
</feature>
<feature type="compositionally biased region" description="Acidic residues" evidence="1">
    <location>
        <begin position="926"/>
        <end position="937"/>
    </location>
</feature>
<dbReference type="PANTHER" id="PTHR33987">
    <property type="entry name" value="CALCINEURIN-LIKE METALLO-PHOSPHOESTERASE SUPERFAMILY PROTEIN"/>
    <property type="match status" value="1"/>
</dbReference>
<feature type="transmembrane region" description="Helical" evidence="2">
    <location>
        <begin position="513"/>
        <end position="534"/>
    </location>
</feature>
<organism evidence="3 4">
    <name type="scientific">Fistulifera solaris</name>
    <name type="common">Oleaginous diatom</name>
    <dbReference type="NCBI Taxonomy" id="1519565"/>
    <lineage>
        <taxon>Eukaryota</taxon>
        <taxon>Sar</taxon>
        <taxon>Stramenopiles</taxon>
        <taxon>Ochrophyta</taxon>
        <taxon>Bacillariophyta</taxon>
        <taxon>Bacillariophyceae</taxon>
        <taxon>Bacillariophycidae</taxon>
        <taxon>Naviculales</taxon>
        <taxon>Naviculaceae</taxon>
        <taxon>Fistulifera</taxon>
    </lineage>
</organism>
<evidence type="ECO:0000256" key="2">
    <source>
        <dbReference type="SAM" id="Phobius"/>
    </source>
</evidence>
<feature type="transmembrane region" description="Helical" evidence="2">
    <location>
        <begin position="487"/>
        <end position="507"/>
    </location>
</feature>
<dbReference type="PANTHER" id="PTHR33987:SF1">
    <property type="entry name" value="CALCINEURIN-LIKE METALLO-PHOSPHOESTERASE SUPERFAMILY PROTEIN"/>
    <property type="match status" value="1"/>
</dbReference>
<feature type="compositionally biased region" description="Polar residues" evidence="1">
    <location>
        <begin position="723"/>
        <end position="733"/>
    </location>
</feature>
<feature type="compositionally biased region" description="Polar residues" evidence="1">
    <location>
        <begin position="786"/>
        <end position="796"/>
    </location>
</feature>
<evidence type="ECO:0008006" key="5">
    <source>
        <dbReference type="Google" id="ProtNLM"/>
    </source>
</evidence>
<dbReference type="InterPro" id="IPR029052">
    <property type="entry name" value="Metallo-depent_PP-like"/>
</dbReference>
<dbReference type="InterPro" id="IPR038607">
    <property type="entry name" value="PhoD-like_sf"/>
</dbReference>
<keyword evidence="4" id="KW-1185">Reference proteome</keyword>
<feature type="compositionally biased region" description="Polar residues" evidence="1">
    <location>
        <begin position="640"/>
        <end position="655"/>
    </location>
</feature>
<keyword evidence="2" id="KW-0472">Membrane</keyword>
<dbReference type="Proteomes" id="UP000198406">
    <property type="component" value="Unassembled WGS sequence"/>
</dbReference>
<dbReference type="AlphaFoldDB" id="A0A1Z5JX86"/>
<sequence>MAGSPHDYDEDGNLKLPAYYGKSNLAMLFVFMLMAAMGTSMRLAKRDYNRSTEGNWILAGALTSQSVQFKVRLNGNYGQRFLVSKEPIEEYQEGSPSYLMDAPLESLFTQPDPSQDFLLYGLEPSRKYYYARVAPTFDLLHQGSVQTAPPDNVRSNFTFVTTGSAFTGSQNPVFEEMAKENPLFFLQLGNLHYGDVNGDLETRMKFLDQVMGSTTQQQLYTQAAFSYMWNDRDYLGDNTLGDEPGREAALESYKFAIPSHQPPEAPLYQAYTIGTVRFIISDLRSEVTADSIMSDTQREWLKTELSKAEDYDFVIWVTPSTWMGDVDLTQNDWTGRPADRVEFSKFISALPSQNILALSAGTEMFAFDDGSHTAQGNFSQGQTVMSFPLLMSGPVDRLGRVVDARYSEGCSTWLYERNHIYSVIDFRENEETFEPCLRVRSYRVTDVIGAKELLLEKEMCGTIFSPLNKDPESGSCQAERFSSNVELMATTAVGLLAANVVLVFFVGDGFIGGIIMMIMTLLGVIATSATMRYLPSFSYNVDQYEAFVVALILNVQLGLELLFLLCWAKFHHFIRTSVRKERDAAEPNAKKPNNWVEPDVESNYQSVQNTGTYDAEDDDEENDQFPEATNVYMIPTLANSPASSRSMKSMRSIGSLTLEKSKSVPSQLTERPSKPEGISESTTEGRSNLTGASNSFHKSKSVPSRMTDERLQPTETAAGMGSHSRSADQSSDFGDTHPSQPPQRSQPATYLPESNFYLRPASRNQTTAPRQEHSSSFTRRARPMEPTTTNYAQPFTKSRKKRDSSLLALAALIQENAMRTSDSPRGRDPEPCQDGAPRVPLGRGLTSPGDAMSDASFQSTFETEEESMRNDAVVDATFDPEADGLIQNESDDDLETSSDDDLPSVTTSDETFDKNFKAQSGVHLDPDEDGLSDDDASVESAASSVGSSSDQDNATTNSRLDPEESLMSPEAESESSGTESVSEEASTAMDTIKGRLEPGDYLIQAENECSMAEFAMDNEFTDESEESAVGSETSEDSTFERMLNAREAPPVLSDEGGDNGLIESGEEADDDQSVNCSPTASREKRTRMEEPPDQLMDPRDLEEEDDQAEMISSDNDESAKSTTSGEDPTIVTDDDGSEVIKTVDDGSEVIKTVDAEEFADESGSAVIDLESVSDQTSSGNLDLGAPVTTRADAAAITPGKSDHDTDDATMSVDEESYMEEPTFKSEEMEITFTKSESADEDSVVPDSEASFEEHMRRSLHPFPESPRRIAVDP</sequence>
<gene>
    <name evidence="3" type="ORF">FisN_10Hh134</name>
</gene>
<dbReference type="SUPFAM" id="SSF56300">
    <property type="entry name" value="Metallo-dependent phosphatases"/>
    <property type="match status" value="1"/>
</dbReference>
<feature type="region of interest" description="Disordered" evidence="1">
    <location>
        <begin position="815"/>
        <end position="1000"/>
    </location>
</feature>
<protein>
    <recommendedName>
        <fullName evidence="5">PhoD-like phosphatase metallophosphatase domain-containing protein</fullName>
    </recommendedName>
</protein>
<feature type="compositionally biased region" description="Acidic residues" evidence="1">
    <location>
        <begin position="889"/>
        <end position="902"/>
    </location>
</feature>
<evidence type="ECO:0000313" key="4">
    <source>
        <dbReference type="Proteomes" id="UP000198406"/>
    </source>
</evidence>
<feature type="region of interest" description="Disordered" evidence="1">
    <location>
        <begin position="1232"/>
        <end position="1273"/>
    </location>
</feature>
<keyword evidence="2" id="KW-1133">Transmembrane helix</keyword>
<feature type="compositionally biased region" description="Low complexity" evidence="1">
    <location>
        <begin position="938"/>
        <end position="952"/>
    </location>
</feature>
<keyword evidence="2" id="KW-0812">Transmembrane</keyword>
<dbReference type="InParanoid" id="A0A1Z5JX86"/>
<accession>A0A1Z5JX86</accession>
<evidence type="ECO:0000256" key="1">
    <source>
        <dbReference type="SAM" id="MobiDB-lite"/>
    </source>
</evidence>
<reference evidence="3 4" key="1">
    <citation type="journal article" date="2015" name="Plant Cell">
        <title>Oil accumulation by the oleaginous diatom Fistulifera solaris as revealed by the genome and transcriptome.</title>
        <authorList>
            <person name="Tanaka T."/>
            <person name="Maeda Y."/>
            <person name="Veluchamy A."/>
            <person name="Tanaka M."/>
            <person name="Abida H."/>
            <person name="Marechal E."/>
            <person name="Bowler C."/>
            <person name="Muto M."/>
            <person name="Sunaga Y."/>
            <person name="Tanaka M."/>
            <person name="Yoshino T."/>
            <person name="Taniguchi T."/>
            <person name="Fukuda Y."/>
            <person name="Nemoto M."/>
            <person name="Matsumoto M."/>
            <person name="Wong P.S."/>
            <person name="Aburatani S."/>
            <person name="Fujibuchi W."/>
        </authorList>
    </citation>
    <scope>NUCLEOTIDE SEQUENCE [LARGE SCALE GENOMIC DNA]</scope>
    <source>
        <strain evidence="3 4">JPCC DA0580</strain>
    </source>
</reference>